<dbReference type="EMBL" id="AGNL01048446">
    <property type="protein sequence ID" value="EJK45527.1"/>
    <property type="molecule type" value="Genomic_DNA"/>
</dbReference>
<name>K0RG09_THAOC</name>
<dbReference type="Proteomes" id="UP000266841">
    <property type="component" value="Unassembled WGS sequence"/>
</dbReference>
<comment type="caution">
    <text evidence="2">The sequence shown here is derived from an EMBL/GenBank/DDBJ whole genome shotgun (WGS) entry which is preliminary data.</text>
</comment>
<dbReference type="AlphaFoldDB" id="K0RG09"/>
<dbReference type="OrthoDB" id="53437at2759"/>
<evidence type="ECO:0008006" key="4">
    <source>
        <dbReference type="Google" id="ProtNLM"/>
    </source>
</evidence>
<keyword evidence="3" id="KW-1185">Reference proteome</keyword>
<dbReference type="SUPFAM" id="SSF52266">
    <property type="entry name" value="SGNH hydrolase"/>
    <property type="match status" value="1"/>
</dbReference>
<feature type="compositionally biased region" description="Basic and acidic residues" evidence="1">
    <location>
        <begin position="413"/>
        <end position="436"/>
    </location>
</feature>
<proteinExistence type="predicted"/>
<evidence type="ECO:0000256" key="1">
    <source>
        <dbReference type="SAM" id="MobiDB-lite"/>
    </source>
</evidence>
<organism evidence="2 3">
    <name type="scientific">Thalassiosira oceanica</name>
    <name type="common">Marine diatom</name>
    <dbReference type="NCBI Taxonomy" id="159749"/>
    <lineage>
        <taxon>Eukaryota</taxon>
        <taxon>Sar</taxon>
        <taxon>Stramenopiles</taxon>
        <taxon>Ochrophyta</taxon>
        <taxon>Bacillariophyta</taxon>
        <taxon>Coscinodiscophyceae</taxon>
        <taxon>Thalassiosirophycidae</taxon>
        <taxon>Thalassiosirales</taxon>
        <taxon>Thalassiosiraceae</taxon>
        <taxon>Thalassiosira</taxon>
    </lineage>
</organism>
<evidence type="ECO:0000313" key="2">
    <source>
        <dbReference type="EMBL" id="EJK45527.1"/>
    </source>
</evidence>
<feature type="region of interest" description="Disordered" evidence="1">
    <location>
        <begin position="507"/>
        <end position="552"/>
    </location>
</feature>
<reference evidence="2 3" key="1">
    <citation type="journal article" date="2012" name="Genome Biol.">
        <title>Genome and low-iron response of an oceanic diatom adapted to chronic iron limitation.</title>
        <authorList>
            <person name="Lommer M."/>
            <person name="Specht M."/>
            <person name="Roy A.S."/>
            <person name="Kraemer L."/>
            <person name="Andreson R."/>
            <person name="Gutowska M.A."/>
            <person name="Wolf J."/>
            <person name="Bergner S.V."/>
            <person name="Schilhabel M.B."/>
            <person name="Klostermeier U.C."/>
            <person name="Beiko R.G."/>
            <person name="Rosenstiel P."/>
            <person name="Hippler M."/>
            <person name="Laroche J."/>
        </authorList>
    </citation>
    <scope>NUCLEOTIDE SEQUENCE [LARGE SCALE GENOMIC DNA]</scope>
    <source>
        <strain evidence="2 3">CCMP1005</strain>
    </source>
</reference>
<accession>K0RG09</accession>
<feature type="compositionally biased region" description="Basic residues" evidence="1">
    <location>
        <begin position="440"/>
        <end position="456"/>
    </location>
</feature>
<evidence type="ECO:0000313" key="3">
    <source>
        <dbReference type="Proteomes" id="UP000266841"/>
    </source>
</evidence>
<sequence length="592" mass="65153">MRRSVLTAPLLESGFRRGRSHAARRLALRMAGVDSAAEAARRPIQIAVFGNSFTIGSNCGESTVQPPGGERGCAWPSRLARRWDEVFNSSGLFDLAEVNAGAEWRMYQENAQGSVNIAQKLPSVVDEYRTKGADPDVILLDNTITDAFYGPKPWFEALVRALLGAFPDAVVVSLRDAKNDMAESFPDYLDIVRHYGLASVDLVRMVGTLRSSRDEPYASLRRRHPGVDLLWPQVQRMVESDGTACGDGEPACPYDHGVPCYWDGFLPRVEKTQCAYYPNNHPPWPTHQYVADSVMYALLRTIEYGSGCADDGGDEMPSSPAGVPEETVAERESVEACFICREPVDGIDARSDVAPSLAANATDDVGVLEGRDEPIWRWNLTYDAAAPAYRAVLVGVAVRRCEQHHTLPRPGRRPADSVGHVHEEPRDFRRPGRDAPRGGQGRRRRVGPVLRPRRGGGPRGRAPGLGPRTHDSRRTVTLFGHRESHSLWDAAVFPRRGRGRRELEAFPRAPEGDGADEDGGGGCRVRGRLRAQPRKGIGSRYSRSRPANGGRGEALLEPFVRVDADWLMAHRLCHESGKGLFTTGKSRSSKTI</sequence>
<gene>
    <name evidence="2" type="ORF">THAOC_35852</name>
</gene>
<protein>
    <recommendedName>
        <fullName evidence="4">SGNH domain-containing protein</fullName>
    </recommendedName>
</protein>
<feature type="region of interest" description="Disordered" evidence="1">
    <location>
        <begin position="405"/>
        <end position="472"/>
    </location>
</feature>